<dbReference type="Pfam" id="PF00460">
    <property type="entry name" value="Flg_bb_rod"/>
    <property type="match status" value="1"/>
</dbReference>
<evidence type="ECO:0000259" key="10">
    <source>
        <dbReference type="Pfam" id="PF22692"/>
    </source>
</evidence>
<evidence type="ECO:0000313" key="12">
    <source>
        <dbReference type="Proteomes" id="UP000317369"/>
    </source>
</evidence>
<dbReference type="RefSeq" id="WP_145074641.1">
    <property type="nucleotide sequence ID" value="NZ_CP036425.1"/>
</dbReference>
<dbReference type="SUPFAM" id="SSF117143">
    <property type="entry name" value="Flagellar hook protein flgE"/>
    <property type="match status" value="1"/>
</dbReference>
<proteinExistence type="inferred from homology"/>
<evidence type="ECO:0000256" key="7">
    <source>
        <dbReference type="RuleBase" id="RU362116"/>
    </source>
</evidence>
<reference evidence="11 12" key="1">
    <citation type="submission" date="2019-02" db="EMBL/GenBank/DDBJ databases">
        <title>Deep-cultivation of Planctomycetes and their phenomic and genomic characterization uncovers novel biology.</title>
        <authorList>
            <person name="Wiegand S."/>
            <person name="Jogler M."/>
            <person name="Boedeker C."/>
            <person name="Pinto D."/>
            <person name="Vollmers J."/>
            <person name="Rivas-Marin E."/>
            <person name="Kohn T."/>
            <person name="Peeters S.H."/>
            <person name="Heuer A."/>
            <person name="Rast P."/>
            <person name="Oberbeckmann S."/>
            <person name="Bunk B."/>
            <person name="Jeske O."/>
            <person name="Meyerdierks A."/>
            <person name="Storesund J.E."/>
            <person name="Kallscheuer N."/>
            <person name="Luecker S."/>
            <person name="Lage O.M."/>
            <person name="Pohl T."/>
            <person name="Merkel B.J."/>
            <person name="Hornburger P."/>
            <person name="Mueller R.-W."/>
            <person name="Bruemmer F."/>
            <person name="Labrenz M."/>
            <person name="Spormann A.M."/>
            <person name="Op den Camp H."/>
            <person name="Overmann J."/>
            <person name="Amann R."/>
            <person name="Jetten M.S.M."/>
            <person name="Mascher T."/>
            <person name="Medema M.H."/>
            <person name="Devos D.P."/>
            <person name="Kaster A.-K."/>
            <person name="Ovreas L."/>
            <person name="Rohde M."/>
            <person name="Galperin M.Y."/>
            <person name="Jogler C."/>
        </authorList>
    </citation>
    <scope>NUCLEOTIDE SEQUENCE [LARGE SCALE GENOMIC DNA]</scope>
    <source>
        <strain evidence="11 12">KS4</strain>
    </source>
</reference>
<dbReference type="InterPro" id="IPR001444">
    <property type="entry name" value="Flag_bb_rod_N"/>
</dbReference>
<evidence type="ECO:0000256" key="1">
    <source>
        <dbReference type="ARBA" id="ARBA00004117"/>
    </source>
</evidence>
<dbReference type="InterPro" id="IPR012834">
    <property type="entry name" value="FlgG_G_neg"/>
</dbReference>
<dbReference type="InterPro" id="IPR010930">
    <property type="entry name" value="Flg_bb/hook_C_dom"/>
</dbReference>
<dbReference type="InterPro" id="IPR037925">
    <property type="entry name" value="FlgE/F/G-like"/>
</dbReference>
<organism evidence="11 12">
    <name type="scientific">Poriferisphaera corsica</name>
    <dbReference type="NCBI Taxonomy" id="2528020"/>
    <lineage>
        <taxon>Bacteria</taxon>
        <taxon>Pseudomonadati</taxon>
        <taxon>Planctomycetota</taxon>
        <taxon>Phycisphaerae</taxon>
        <taxon>Phycisphaerales</taxon>
        <taxon>Phycisphaeraceae</taxon>
        <taxon>Poriferisphaera</taxon>
    </lineage>
</organism>
<dbReference type="KEGG" id="pcor:KS4_07200"/>
<evidence type="ECO:0000313" key="11">
    <source>
        <dbReference type="EMBL" id="QDU32686.1"/>
    </source>
</evidence>
<sequence>MAISALHSAASGLSSLSTSLDVISNNLANMNTVGFKASRVNFEDLLYEQKAQPGVQNEESGFRPHGIQVGLGTRVSGTSIEFTQGDRIEDPNPYSMAINGEGFFRVQILSGLSEDGFGYTRAGNFSTNADGELVLGTTSGPRLDPPINIPDGTTTTRISETGGVYAVSGDGTEQQIGQVELYNFANPSGLTQIGGNIYVEGVASGPNIPGNPGDISFGRIQHKFLESSNVTPTTELVTLITTQRAFEMNSQTIKAADETLKVISNLKQ</sequence>
<keyword evidence="12" id="KW-1185">Reference proteome</keyword>
<evidence type="ECO:0000256" key="4">
    <source>
        <dbReference type="ARBA" id="ARBA00023143"/>
    </source>
</evidence>
<dbReference type="InterPro" id="IPR020013">
    <property type="entry name" value="Flagellar_FlgE/F/G"/>
</dbReference>
<keyword evidence="11" id="KW-0282">Flagellum</keyword>
<dbReference type="NCBIfam" id="TIGR02488">
    <property type="entry name" value="flgG_G_neg"/>
    <property type="match status" value="1"/>
</dbReference>
<dbReference type="PROSITE" id="PS00588">
    <property type="entry name" value="FLAGELLA_BB_ROD"/>
    <property type="match status" value="1"/>
</dbReference>
<protein>
    <recommendedName>
        <fullName evidence="3 6">Flagellar basal-body rod protein FlgG</fullName>
    </recommendedName>
</protein>
<dbReference type="Pfam" id="PF06429">
    <property type="entry name" value="Flg_bbr_C"/>
    <property type="match status" value="1"/>
</dbReference>
<feature type="domain" description="Flagellar hook protein FlgE/F/G-like D1" evidence="10">
    <location>
        <begin position="97"/>
        <end position="166"/>
    </location>
</feature>
<dbReference type="PANTHER" id="PTHR30435:SF19">
    <property type="entry name" value="FLAGELLAR BASAL-BODY ROD PROTEIN FLGG"/>
    <property type="match status" value="1"/>
</dbReference>
<dbReference type="Pfam" id="PF22692">
    <property type="entry name" value="LlgE_F_G_D1"/>
    <property type="match status" value="1"/>
</dbReference>
<evidence type="ECO:0000256" key="6">
    <source>
        <dbReference type="NCBIfam" id="TIGR02488"/>
    </source>
</evidence>
<dbReference type="Proteomes" id="UP000317369">
    <property type="component" value="Chromosome"/>
</dbReference>
<keyword evidence="4 7" id="KW-0975">Bacterial flagellum</keyword>
<evidence type="ECO:0000256" key="3">
    <source>
        <dbReference type="ARBA" id="ARBA00017948"/>
    </source>
</evidence>
<comment type="subunit">
    <text evidence="5">The basal body constitutes a major portion of the flagellar organelle and consists of four rings (L,P,S, and M) mounted on a central rod. The rod consists of about 26 subunits of FlgG in the distal portion, and FlgB, FlgC and FlgF are thought to build up the proximal portion of the rod with about 6 subunits each.</text>
</comment>
<evidence type="ECO:0000256" key="5">
    <source>
        <dbReference type="ARBA" id="ARBA00025933"/>
    </source>
</evidence>
<dbReference type="InterPro" id="IPR053967">
    <property type="entry name" value="LlgE_F_G-like_D1"/>
</dbReference>
<evidence type="ECO:0000259" key="9">
    <source>
        <dbReference type="Pfam" id="PF06429"/>
    </source>
</evidence>
<comment type="subcellular location">
    <subcellularLocation>
        <location evidence="1 7">Bacterial flagellum basal body</location>
    </subcellularLocation>
</comment>
<gene>
    <name evidence="11" type="primary">flgG_2</name>
    <name evidence="11" type="ORF">KS4_07200</name>
</gene>
<dbReference type="EMBL" id="CP036425">
    <property type="protein sequence ID" value="QDU32686.1"/>
    <property type="molecule type" value="Genomic_DNA"/>
</dbReference>
<feature type="domain" description="Flagellar basal-body/hook protein C-terminal" evidence="9">
    <location>
        <begin position="223"/>
        <end position="266"/>
    </location>
</feature>
<dbReference type="OrthoDB" id="9804559at2"/>
<keyword evidence="11" id="KW-0969">Cilium</keyword>
<dbReference type="AlphaFoldDB" id="A0A517YR25"/>
<dbReference type="InterPro" id="IPR019776">
    <property type="entry name" value="Flagellar_basal_body_rod_CS"/>
</dbReference>
<comment type="similarity">
    <text evidence="2 7">Belongs to the flagella basal body rod proteins family.</text>
</comment>
<keyword evidence="11" id="KW-0966">Cell projection</keyword>
<name>A0A517YR25_9BACT</name>
<evidence type="ECO:0000259" key="8">
    <source>
        <dbReference type="Pfam" id="PF00460"/>
    </source>
</evidence>
<dbReference type="GO" id="GO:0071978">
    <property type="term" value="P:bacterial-type flagellum-dependent swarming motility"/>
    <property type="evidence" value="ECO:0007669"/>
    <property type="project" value="TreeGrafter"/>
</dbReference>
<evidence type="ECO:0000256" key="2">
    <source>
        <dbReference type="ARBA" id="ARBA00009677"/>
    </source>
</evidence>
<dbReference type="NCBIfam" id="TIGR03506">
    <property type="entry name" value="FlgEFG_subfam"/>
    <property type="match status" value="2"/>
</dbReference>
<dbReference type="PANTHER" id="PTHR30435">
    <property type="entry name" value="FLAGELLAR PROTEIN"/>
    <property type="match status" value="1"/>
</dbReference>
<feature type="domain" description="Flagellar basal body rod protein N-terminal" evidence="8">
    <location>
        <begin position="7"/>
        <end position="36"/>
    </location>
</feature>
<dbReference type="GO" id="GO:0009426">
    <property type="term" value="C:bacterial-type flagellum basal body, distal rod"/>
    <property type="evidence" value="ECO:0007669"/>
    <property type="project" value="UniProtKB-UniRule"/>
</dbReference>
<accession>A0A517YR25</accession>